<dbReference type="STRING" id="766136.BHF68_02760"/>
<proteinExistence type="inferred from homology"/>
<evidence type="ECO:0000256" key="5">
    <source>
        <dbReference type="ARBA" id="ARBA00025933"/>
    </source>
</evidence>
<keyword evidence="9" id="KW-0282">Flagellum</keyword>
<evidence type="ECO:0000256" key="2">
    <source>
        <dbReference type="ARBA" id="ARBA00009677"/>
    </source>
</evidence>
<dbReference type="PANTHER" id="PTHR30435:SF2">
    <property type="entry name" value="FLAGELLAR BASAL-BODY ROD PROTEIN FLGC"/>
    <property type="match status" value="1"/>
</dbReference>
<dbReference type="Proteomes" id="UP000094296">
    <property type="component" value="Unassembled WGS sequence"/>
</dbReference>
<dbReference type="NCBIfam" id="TIGR01395">
    <property type="entry name" value="FlgC"/>
    <property type="match status" value="1"/>
</dbReference>
<dbReference type="RefSeq" id="WP_069642094.1">
    <property type="nucleotide sequence ID" value="NZ_MIJE01000001.1"/>
</dbReference>
<accession>A0A1E5G600</accession>
<dbReference type="OrthoDB" id="9794148at2"/>
<dbReference type="InterPro" id="IPR019776">
    <property type="entry name" value="Flagellar_basal_body_rod_CS"/>
</dbReference>
<dbReference type="GO" id="GO:0071978">
    <property type="term" value="P:bacterial-type flagellum-dependent swarming motility"/>
    <property type="evidence" value="ECO:0007669"/>
    <property type="project" value="TreeGrafter"/>
</dbReference>
<evidence type="ECO:0000256" key="4">
    <source>
        <dbReference type="ARBA" id="ARBA00023143"/>
    </source>
</evidence>
<evidence type="ECO:0000256" key="1">
    <source>
        <dbReference type="ARBA" id="ARBA00004117"/>
    </source>
</evidence>
<dbReference type="InterPro" id="IPR010930">
    <property type="entry name" value="Flg_bb/hook_C_dom"/>
</dbReference>
<dbReference type="GO" id="GO:0030694">
    <property type="term" value="C:bacterial-type flagellum basal body, rod"/>
    <property type="evidence" value="ECO:0007669"/>
    <property type="project" value="UniProtKB-UniRule"/>
</dbReference>
<dbReference type="EMBL" id="MIJE01000001">
    <property type="protein sequence ID" value="OEF98602.1"/>
    <property type="molecule type" value="Genomic_DNA"/>
</dbReference>
<comment type="similarity">
    <text evidence="2">Belongs to the flagella basal body rod proteins family.</text>
</comment>
<comment type="subunit">
    <text evidence="5 6">The basal body constitutes a major portion of the flagellar organelle and consists of four rings (L,P,S, and M) mounted on a central rod. The rod consists of about 26 subunits of FlgG in the distal portion, and FlgB, FlgC and FlgF are thought to build up the proximal portion of the rod with about 6 subunits each.</text>
</comment>
<keyword evidence="10" id="KW-1185">Reference proteome</keyword>
<dbReference type="InterPro" id="IPR001444">
    <property type="entry name" value="Flag_bb_rod_N"/>
</dbReference>
<dbReference type="PROSITE" id="PS00588">
    <property type="entry name" value="FLAGELLA_BB_ROD"/>
    <property type="match status" value="1"/>
</dbReference>
<sequence>MFRGLDVSGSALTAQRLRMDLISSNIANASTTRSRVQDGESIPYRRQLAVFEPSKTFQTALNNSMKSQIGSGVRVSRIIEDQSPWKLVYDPNHPDAIRDVNSPQYGYVRMPNVDIATEMVDLISATRAYEANVTALNAYKSMALKALEIGR</sequence>
<keyword evidence="4 6" id="KW-0975">Bacterial flagellum</keyword>
<evidence type="ECO:0000259" key="8">
    <source>
        <dbReference type="Pfam" id="PF06429"/>
    </source>
</evidence>
<evidence type="ECO:0000313" key="9">
    <source>
        <dbReference type="EMBL" id="OEF98602.1"/>
    </source>
</evidence>
<organism evidence="9 10">
    <name type="scientific">Desulfuribacillus alkaliarsenatis</name>
    <dbReference type="NCBI Taxonomy" id="766136"/>
    <lineage>
        <taxon>Bacteria</taxon>
        <taxon>Bacillati</taxon>
        <taxon>Bacillota</taxon>
        <taxon>Desulfuribacillia</taxon>
        <taxon>Desulfuribacillales</taxon>
        <taxon>Desulfuribacillaceae</taxon>
        <taxon>Desulfuribacillus</taxon>
    </lineage>
</organism>
<protein>
    <recommendedName>
        <fullName evidence="3 6">Flagellar basal-body rod protein FlgC</fullName>
    </recommendedName>
</protein>
<dbReference type="PANTHER" id="PTHR30435">
    <property type="entry name" value="FLAGELLAR PROTEIN"/>
    <property type="match status" value="1"/>
</dbReference>
<dbReference type="Pfam" id="PF00460">
    <property type="entry name" value="Flg_bb_rod"/>
    <property type="match status" value="1"/>
</dbReference>
<comment type="subcellular location">
    <subcellularLocation>
        <location evidence="1 6">Bacterial flagellum basal body</location>
    </subcellularLocation>
</comment>
<gene>
    <name evidence="9" type="ORF">BHF68_02760</name>
</gene>
<keyword evidence="9" id="KW-0966">Cell projection</keyword>
<reference evidence="9 10" key="1">
    <citation type="submission" date="2016-09" db="EMBL/GenBank/DDBJ databases">
        <title>Draft genome sequence for the type strain of Desulfuribacillus alkaliarsenatis AHT28, an obligately anaerobic, sulfidogenic bacterium isolated from Russian soda lake sediments.</title>
        <authorList>
            <person name="Abin C.A."/>
            <person name="Hollibaugh J.T."/>
        </authorList>
    </citation>
    <scope>NUCLEOTIDE SEQUENCE [LARGE SCALE GENOMIC DNA]</scope>
    <source>
        <strain evidence="9 10">AHT28</strain>
    </source>
</reference>
<dbReference type="InterPro" id="IPR006299">
    <property type="entry name" value="FlgC"/>
</dbReference>
<evidence type="ECO:0000313" key="10">
    <source>
        <dbReference type="Proteomes" id="UP000094296"/>
    </source>
</evidence>
<evidence type="ECO:0000259" key="7">
    <source>
        <dbReference type="Pfam" id="PF00460"/>
    </source>
</evidence>
<dbReference type="Pfam" id="PF06429">
    <property type="entry name" value="Flg_bbr_C"/>
    <property type="match status" value="1"/>
</dbReference>
<name>A0A1E5G600_9FIRM</name>
<comment type="caution">
    <text evidence="9">The sequence shown here is derived from an EMBL/GenBank/DDBJ whole genome shotgun (WGS) entry which is preliminary data.</text>
</comment>
<evidence type="ECO:0000256" key="6">
    <source>
        <dbReference type="RuleBase" id="RU362062"/>
    </source>
</evidence>
<evidence type="ECO:0000256" key="3">
    <source>
        <dbReference type="ARBA" id="ARBA00017941"/>
    </source>
</evidence>
<dbReference type="AlphaFoldDB" id="A0A1E5G600"/>
<feature type="domain" description="Flagellar basal-body/hook protein C-terminal" evidence="8">
    <location>
        <begin position="106"/>
        <end position="148"/>
    </location>
</feature>
<feature type="domain" description="Flagellar basal body rod protein N-terminal" evidence="7">
    <location>
        <begin position="5"/>
        <end position="32"/>
    </location>
</feature>
<keyword evidence="9" id="KW-0969">Cilium</keyword>